<dbReference type="InterPro" id="IPR021732">
    <property type="entry name" value="DUF3301"/>
</dbReference>
<keyword evidence="2" id="KW-1185">Reference proteome</keyword>
<dbReference type="AlphaFoldDB" id="A0A7X5LI52"/>
<gene>
    <name evidence="1" type="ORF">GTH32_01120</name>
</gene>
<dbReference type="Pfam" id="PF11743">
    <property type="entry name" value="DUF3301"/>
    <property type="match status" value="1"/>
</dbReference>
<proteinExistence type="predicted"/>
<protein>
    <submittedName>
        <fullName evidence="1">DUF3301 domain-containing protein</fullName>
    </submittedName>
</protein>
<organism evidence="1 2">
    <name type="scientific">Alteromonas profundi</name>
    <dbReference type="NCBI Taxonomy" id="2696062"/>
    <lineage>
        <taxon>Bacteria</taxon>
        <taxon>Pseudomonadati</taxon>
        <taxon>Pseudomonadota</taxon>
        <taxon>Gammaproteobacteria</taxon>
        <taxon>Alteromonadales</taxon>
        <taxon>Alteromonadaceae</taxon>
        <taxon>Alteromonas/Salinimonas group</taxon>
        <taxon>Alteromonas</taxon>
    </lineage>
</organism>
<evidence type="ECO:0000313" key="2">
    <source>
        <dbReference type="Proteomes" id="UP000470213"/>
    </source>
</evidence>
<dbReference type="Proteomes" id="UP000470213">
    <property type="component" value="Unassembled WGS sequence"/>
</dbReference>
<dbReference type="RefSeq" id="WP_163083386.1">
    <property type="nucleotide sequence ID" value="NZ_JAAAWN010000001.1"/>
</dbReference>
<sequence>MSLLEVIVWLLLGFVAFQFWRVRSISEIADRYIKQYCDNHNLQLLNTARKKTRLTFKYRKPDWYSLYAFEFSANGEDRYEGEIALVGQSVIRTTLPPYRMN</sequence>
<accession>A0A7X5LI52</accession>
<dbReference type="EMBL" id="JAAAWN010000001">
    <property type="protein sequence ID" value="NDV89795.1"/>
    <property type="molecule type" value="Genomic_DNA"/>
</dbReference>
<evidence type="ECO:0000313" key="1">
    <source>
        <dbReference type="EMBL" id="NDV89795.1"/>
    </source>
</evidence>
<reference evidence="1 2" key="1">
    <citation type="submission" date="2020-01" db="EMBL/GenBank/DDBJ databases">
        <authorList>
            <person name="Chen J."/>
            <person name="Zhu S."/>
            <person name="Yang J."/>
        </authorList>
    </citation>
    <scope>NUCLEOTIDE SEQUENCE [LARGE SCALE GENOMIC DNA]</scope>
    <source>
        <strain evidence="1 2">345S023</strain>
    </source>
</reference>
<comment type="caution">
    <text evidence="1">The sequence shown here is derived from an EMBL/GenBank/DDBJ whole genome shotgun (WGS) entry which is preliminary data.</text>
</comment>
<name>A0A7X5LI52_9ALTE</name>